<proteinExistence type="predicted"/>
<dbReference type="RefSeq" id="WP_001727230.1">
    <property type="nucleotide sequence ID" value="NZ_CP093445.1"/>
</dbReference>
<name>A0A8T9IQF5_SALET</name>
<reference evidence="1" key="1">
    <citation type="submission" date="2022-03" db="EMBL/GenBank/DDBJ databases">
        <title>Genome Sequence of a New Salmonella enterica Strain (Salmonella Abeokuta) isolated from Poultry Feed in Nigeria.</title>
        <authorList>
            <person name="Fagbamila I."/>
            <person name="Barco L."/>
            <person name="Monorella C."/>
            <person name="Beld M.V.D."/>
            <person name="Mooijman K."/>
            <person name="Hernandez-Segura A."/>
            <person name="Orsini M."/>
            <person name="Ajayi O."/>
            <person name="Ngulukun S."/>
            <person name="Jambalang A.-R."/>
            <person name="Sati N."/>
            <person name="Emmennaa P."/>
            <person name="Ankeli P."/>
            <person name="Muhammad M."/>
        </authorList>
    </citation>
    <scope>NUCLEOTIDE SEQUENCE</scope>
    <source>
        <strain evidence="1">OG19FER4</strain>
    </source>
</reference>
<gene>
    <name evidence="1" type="ORF">MOV10_09565</name>
</gene>
<accession>A0A8T9IQF5</accession>
<organism evidence="1">
    <name type="scientific">Salmonella enterica subsp. enterica serovar Abeokuta</name>
    <dbReference type="NCBI Taxonomy" id="2926665"/>
    <lineage>
        <taxon>Bacteria</taxon>
        <taxon>Pseudomonadati</taxon>
        <taxon>Pseudomonadota</taxon>
        <taxon>Gammaproteobacteria</taxon>
        <taxon>Enterobacterales</taxon>
        <taxon>Enterobacteriaceae</taxon>
        <taxon>Salmonella</taxon>
    </lineage>
</organism>
<dbReference type="AlphaFoldDB" id="A0A8T9IQF5"/>
<sequence length="70" mass="7941">MNIEEIKAARDRAFVAYQDALEAQSLGMKGRTLTRQSISALRAEFEYWDKRLAAATSGGGRQFSLVRFRE</sequence>
<protein>
    <submittedName>
        <fullName evidence="1">Uncharacterized protein</fullName>
    </submittedName>
</protein>
<evidence type="ECO:0000313" key="1">
    <source>
        <dbReference type="EMBL" id="UNO35795.1"/>
    </source>
</evidence>
<dbReference type="EMBL" id="CP093445">
    <property type="protein sequence ID" value="UNO35795.1"/>
    <property type="molecule type" value="Genomic_DNA"/>
</dbReference>